<dbReference type="InterPro" id="IPR011044">
    <property type="entry name" value="Quino_amine_DH_bsu"/>
</dbReference>
<evidence type="ECO:0000313" key="2">
    <source>
        <dbReference type="Proteomes" id="UP001551675"/>
    </source>
</evidence>
<keyword evidence="2" id="KW-1185">Reference proteome</keyword>
<evidence type="ECO:0000313" key="1">
    <source>
        <dbReference type="EMBL" id="MEV0974668.1"/>
    </source>
</evidence>
<dbReference type="EMBL" id="JBFALK010000033">
    <property type="protein sequence ID" value="MEV0974668.1"/>
    <property type="molecule type" value="Genomic_DNA"/>
</dbReference>
<protein>
    <submittedName>
        <fullName evidence="1">Uncharacterized protein</fullName>
    </submittedName>
</protein>
<comment type="caution">
    <text evidence="1">The sequence shown here is derived from an EMBL/GenBank/DDBJ whole genome shotgun (WGS) entry which is preliminary data.</text>
</comment>
<reference evidence="1 2" key="1">
    <citation type="submission" date="2024-06" db="EMBL/GenBank/DDBJ databases">
        <title>The Natural Products Discovery Center: Release of the First 8490 Sequenced Strains for Exploring Actinobacteria Biosynthetic Diversity.</title>
        <authorList>
            <person name="Kalkreuter E."/>
            <person name="Kautsar S.A."/>
            <person name="Yang D."/>
            <person name="Bader C.D."/>
            <person name="Teijaro C.N."/>
            <person name="Fluegel L."/>
            <person name="Davis C.M."/>
            <person name="Simpson J.R."/>
            <person name="Lauterbach L."/>
            <person name="Steele A.D."/>
            <person name="Gui C."/>
            <person name="Meng S."/>
            <person name="Li G."/>
            <person name="Viehrig K."/>
            <person name="Ye F."/>
            <person name="Su P."/>
            <person name="Kiefer A.F."/>
            <person name="Nichols A."/>
            <person name="Cepeda A.J."/>
            <person name="Yan W."/>
            <person name="Fan B."/>
            <person name="Jiang Y."/>
            <person name="Adhikari A."/>
            <person name="Zheng C.-J."/>
            <person name="Schuster L."/>
            <person name="Cowan T.M."/>
            <person name="Smanski M.J."/>
            <person name="Chevrette M.G."/>
            <person name="De Carvalho L.P.S."/>
            <person name="Shen B."/>
        </authorList>
    </citation>
    <scope>NUCLEOTIDE SEQUENCE [LARGE SCALE GENOMIC DNA]</scope>
    <source>
        <strain evidence="1 2">NPDC050100</strain>
    </source>
</reference>
<accession>A0ABV3GSQ9</accession>
<dbReference type="RefSeq" id="WP_061261552.1">
    <property type="nucleotide sequence ID" value="NZ_JBFALK010000033.1"/>
</dbReference>
<organism evidence="1 2">
    <name type="scientific">Microtetraspora glauca</name>
    <dbReference type="NCBI Taxonomy" id="1996"/>
    <lineage>
        <taxon>Bacteria</taxon>
        <taxon>Bacillati</taxon>
        <taxon>Actinomycetota</taxon>
        <taxon>Actinomycetes</taxon>
        <taxon>Streptosporangiales</taxon>
        <taxon>Streptosporangiaceae</taxon>
        <taxon>Microtetraspora</taxon>
    </lineage>
</organism>
<name>A0ABV3GSQ9_MICGL</name>
<sequence length="113" mass="12527">MLSVRPDGTVNPLGELTWNRVLGGLSPDGTTLAGWGGFDSYHAVAFYDARTGRRLPRTVPLPEEWYLVGWQDDQHLLATSRAGFQIIDVTTGEHAPYKLLPADLFPLHLGELR</sequence>
<proteinExistence type="predicted"/>
<dbReference type="SUPFAM" id="SSF50969">
    <property type="entry name" value="YVTN repeat-like/Quinoprotein amine dehydrogenase"/>
    <property type="match status" value="1"/>
</dbReference>
<dbReference type="Proteomes" id="UP001551675">
    <property type="component" value="Unassembled WGS sequence"/>
</dbReference>
<gene>
    <name evidence="1" type="ORF">AB0I59_39270</name>
</gene>